<sequence>MRQINMATLTIMATSQPGLYGTLSWSSLGYMLLTIGVLATLLSGRRYLMGYMAAGMGYWLVIEVLQSIVVTVTSMSSGYGYLSAFILSIVLMASFLAYRYKKQSVTMAQKTGVETLDRRGRPVATLAKSGIAQDKYIEHTPIYNNYKPRFRN</sequence>
<feature type="transmembrane region" description="Helical" evidence="1">
    <location>
        <begin position="78"/>
        <end position="98"/>
    </location>
</feature>
<reference evidence="2 3" key="1">
    <citation type="journal article" date="2019" name="PLoS ONE">
        <title>Pup mortality in New Zealand sea lions (Phocarctos hookeri) at Enderby Island, Auckland Islands, 2013-18.</title>
        <authorList>
            <person name="Michael S.A."/>
            <person name="Hayman D.T.S."/>
            <person name="Gray R."/>
            <person name="Zhang J."/>
            <person name="Rogers L."/>
            <person name="Roe W.D."/>
        </authorList>
    </citation>
    <scope>NUCLEOTIDE SEQUENCE [LARGE SCALE GENOMIC DNA]</scope>
    <source>
        <strain evidence="2 3">SM868</strain>
    </source>
</reference>
<dbReference type="Proteomes" id="UP000442109">
    <property type="component" value="Unassembled WGS sequence"/>
</dbReference>
<evidence type="ECO:0000256" key="1">
    <source>
        <dbReference type="SAM" id="Phobius"/>
    </source>
</evidence>
<organism evidence="2 3">
    <name type="scientific">Psychrobacter sanguinis</name>
    <dbReference type="NCBI Taxonomy" id="861445"/>
    <lineage>
        <taxon>Bacteria</taxon>
        <taxon>Pseudomonadati</taxon>
        <taxon>Pseudomonadota</taxon>
        <taxon>Gammaproteobacteria</taxon>
        <taxon>Moraxellales</taxon>
        <taxon>Moraxellaceae</taxon>
        <taxon>Psychrobacter</taxon>
    </lineage>
</organism>
<dbReference type="AlphaFoldDB" id="A0A844M2E1"/>
<comment type="caution">
    <text evidence="2">The sequence shown here is derived from an EMBL/GenBank/DDBJ whole genome shotgun (WGS) entry which is preliminary data.</text>
</comment>
<dbReference type="InterPro" id="IPR053771">
    <property type="entry name" value="AciT"/>
</dbReference>
<dbReference type="EMBL" id="WFKQ01000006">
    <property type="protein sequence ID" value="MUG32687.1"/>
    <property type="molecule type" value="Genomic_DNA"/>
</dbReference>
<keyword evidence="1" id="KW-0812">Transmembrane</keyword>
<keyword evidence="1" id="KW-0472">Membrane</keyword>
<keyword evidence="1" id="KW-1133">Transmembrane helix</keyword>
<name>A0A844M2E1_9GAMM</name>
<dbReference type="NCBIfam" id="NF045538">
    <property type="entry name" value="AciT"/>
    <property type="match status" value="1"/>
</dbReference>
<evidence type="ECO:0000313" key="3">
    <source>
        <dbReference type="Proteomes" id="UP000442109"/>
    </source>
</evidence>
<protein>
    <submittedName>
        <fullName evidence="2">Uncharacterized protein</fullName>
    </submittedName>
</protein>
<feature type="transmembrane region" description="Helical" evidence="1">
    <location>
        <begin position="20"/>
        <end position="42"/>
    </location>
</feature>
<evidence type="ECO:0000313" key="2">
    <source>
        <dbReference type="EMBL" id="MUG32687.1"/>
    </source>
</evidence>
<proteinExistence type="predicted"/>
<keyword evidence="3" id="KW-1185">Reference proteome</keyword>
<dbReference type="OrthoDB" id="6712790at2"/>
<feature type="transmembrane region" description="Helical" evidence="1">
    <location>
        <begin position="49"/>
        <end position="72"/>
    </location>
</feature>
<accession>A0A844M2E1</accession>
<gene>
    <name evidence="2" type="ORF">GB996_07735</name>
</gene>